<protein>
    <submittedName>
        <fullName evidence="1">Glutaredoxin family protein</fullName>
    </submittedName>
</protein>
<reference evidence="1" key="2">
    <citation type="submission" date="2020-09" db="EMBL/GenBank/DDBJ databases">
        <authorList>
            <person name="Yu Y."/>
        </authorList>
    </citation>
    <scope>NUCLEOTIDE SEQUENCE</scope>
    <source>
        <strain evidence="1">KCTC 49039</strain>
    </source>
</reference>
<reference evidence="1" key="1">
    <citation type="journal article" date="2018" name="Curr. Microbiol.">
        <title>Cellulosimicrobium arenosum sp. nov., Isolated from Marine Sediment Sand.</title>
        <authorList>
            <person name="Oh M."/>
            <person name="Kim J.H."/>
            <person name="Yoon J.H."/>
            <person name="Schumann P."/>
            <person name="Kim W."/>
        </authorList>
    </citation>
    <scope>NUCLEOTIDE SEQUENCE</scope>
    <source>
        <strain evidence="1">KCTC 49039</strain>
    </source>
</reference>
<dbReference type="EMBL" id="JACYHB010000007">
    <property type="protein sequence ID" value="MBD8079478.1"/>
    <property type="molecule type" value="Genomic_DNA"/>
</dbReference>
<evidence type="ECO:0000313" key="2">
    <source>
        <dbReference type="Proteomes" id="UP000610846"/>
    </source>
</evidence>
<comment type="caution">
    <text evidence="1">The sequence shown here is derived from an EMBL/GenBank/DDBJ whole genome shotgun (WGS) entry which is preliminary data.</text>
</comment>
<gene>
    <name evidence="1" type="ORF">IF651_10475</name>
</gene>
<dbReference type="InterPro" id="IPR008554">
    <property type="entry name" value="Glutaredoxin-like"/>
</dbReference>
<dbReference type="Pfam" id="PF05768">
    <property type="entry name" value="Glrx-like"/>
    <property type="match status" value="1"/>
</dbReference>
<keyword evidence="2" id="KW-1185">Reference proteome</keyword>
<dbReference type="SUPFAM" id="SSF52833">
    <property type="entry name" value="Thioredoxin-like"/>
    <property type="match status" value="1"/>
</dbReference>
<evidence type="ECO:0000313" key="1">
    <source>
        <dbReference type="EMBL" id="MBD8079478.1"/>
    </source>
</evidence>
<dbReference type="InterPro" id="IPR036249">
    <property type="entry name" value="Thioredoxin-like_sf"/>
</dbReference>
<proteinExistence type="predicted"/>
<sequence>MSTPPPASTGHGTARVLLYGRPGCHLCDDARAVVGQVCDEAGQPWAEIDLDAPTTDPALRAEYGDYVPVVTVDGVQQGFWRVDARRLARAVGRISDRGPDLG</sequence>
<dbReference type="RefSeq" id="WP_191829056.1">
    <property type="nucleotide sequence ID" value="NZ_JACYHB010000007.1"/>
</dbReference>
<accession>A0A927J097</accession>
<dbReference type="AlphaFoldDB" id="A0A927J097"/>
<dbReference type="Proteomes" id="UP000610846">
    <property type="component" value="Unassembled WGS sequence"/>
</dbReference>
<name>A0A927J097_9MICO</name>
<dbReference type="Gene3D" id="3.40.30.10">
    <property type="entry name" value="Glutaredoxin"/>
    <property type="match status" value="1"/>
</dbReference>
<organism evidence="1 2">
    <name type="scientific">Cellulosimicrobium arenosum</name>
    <dbReference type="NCBI Taxonomy" id="2708133"/>
    <lineage>
        <taxon>Bacteria</taxon>
        <taxon>Bacillati</taxon>
        <taxon>Actinomycetota</taxon>
        <taxon>Actinomycetes</taxon>
        <taxon>Micrococcales</taxon>
        <taxon>Promicromonosporaceae</taxon>
        <taxon>Cellulosimicrobium</taxon>
    </lineage>
</organism>